<dbReference type="Pfam" id="PF00814">
    <property type="entry name" value="TsaD"/>
    <property type="match status" value="1"/>
</dbReference>
<dbReference type="InterPro" id="IPR043129">
    <property type="entry name" value="ATPase_NBD"/>
</dbReference>
<accession>A0A7C2Z3J7</accession>
<dbReference type="GO" id="GO:0016740">
    <property type="term" value="F:transferase activity"/>
    <property type="evidence" value="ECO:0007669"/>
    <property type="project" value="UniProtKB-KW"/>
</dbReference>
<feature type="domain" description="Gcp-like" evidence="1">
    <location>
        <begin position="41"/>
        <end position="97"/>
    </location>
</feature>
<dbReference type="EMBL" id="DSFP01000068">
    <property type="protein sequence ID" value="HEW46629.1"/>
    <property type="molecule type" value="Genomic_DNA"/>
</dbReference>
<gene>
    <name evidence="2" type="ORF">ENO47_08215</name>
</gene>
<keyword evidence="2" id="KW-0808">Transferase</keyword>
<comment type="caution">
    <text evidence="2">The sequence shown here is derived from an EMBL/GenBank/DDBJ whole genome shotgun (WGS) entry which is preliminary data.</text>
</comment>
<evidence type="ECO:0000313" key="2">
    <source>
        <dbReference type="EMBL" id="HEW46629.1"/>
    </source>
</evidence>
<protein>
    <submittedName>
        <fullName evidence="2">tRNA (Adenosine(37)-N6)-threonylcarbamoyltransferase complex dimerization subunit type 1 TsaB</fullName>
    </submittedName>
</protein>
<reference evidence="2" key="1">
    <citation type="journal article" date="2020" name="mSystems">
        <title>Genome- and Community-Level Interaction Insights into Carbon Utilization and Element Cycling Functions of Hydrothermarchaeota in Hydrothermal Sediment.</title>
        <authorList>
            <person name="Zhou Z."/>
            <person name="Liu Y."/>
            <person name="Xu W."/>
            <person name="Pan J."/>
            <person name="Luo Z.H."/>
            <person name="Li M."/>
        </authorList>
    </citation>
    <scope>NUCLEOTIDE SEQUENCE [LARGE SCALE GENOMIC DNA]</scope>
    <source>
        <strain evidence="2">SpSt-132</strain>
    </source>
</reference>
<dbReference type="Gene3D" id="3.30.420.40">
    <property type="match status" value="1"/>
</dbReference>
<dbReference type="AlphaFoldDB" id="A0A7C2Z3J7"/>
<dbReference type="InterPro" id="IPR000905">
    <property type="entry name" value="Gcp-like_dom"/>
</dbReference>
<evidence type="ECO:0000259" key="1">
    <source>
        <dbReference type="Pfam" id="PF00814"/>
    </source>
</evidence>
<sequence length="191" mass="21373">MRLLSLDTSFSFINLTLIEDGKVVLHHYVDDGKKTLEHLPSLLKGLGIDPEHMDAFAVSLGVGYLTSLRIGITFMKTLAYLTQKPIVGYENLYMMCHFLKREGEFCVALKVSNQIFCRRCKDGKIGEIEVLKSLPEGVKVVGLSFQGLGDVSLEFFPFSLYGGLWAYKRLAEGYGGDDLMLLEPIYLKPPV</sequence>
<organism evidence="2">
    <name type="scientific">Hydrogenobacter sp</name>
    <dbReference type="NCBI Taxonomy" id="2152829"/>
    <lineage>
        <taxon>Bacteria</taxon>
        <taxon>Pseudomonadati</taxon>
        <taxon>Aquificota</taxon>
        <taxon>Aquificia</taxon>
        <taxon>Aquificales</taxon>
        <taxon>Aquificaceae</taxon>
        <taxon>Hydrogenobacter</taxon>
    </lineage>
</organism>
<name>A0A7C2Z3J7_9AQUI</name>
<dbReference type="SUPFAM" id="SSF53067">
    <property type="entry name" value="Actin-like ATPase domain"/>
    <property type="match status" value="1"/>
</dbReference>
<proteinExistence type="predicted"/>